<reference evidence="2 3" key="1">
    <citation type="submission" date="2019-12" db="EMBL/GenBank/DDBJ databases">
        <authorList>
            <person name="Floudas D."/>
            <person name="Bentzer J."/>
            <person name="Ahren D."/>
            <person name="Johansson T."/>
            <person name="Persson P."/>
            <person name="Tunlid A."/>
        </authorList>
    </citation>
    <scope>NUCLEOTIDE SEQUENCE [LARGE SCALE GENOMIC DNA]</scope>
    <source>
        <strain evidence="2 3">CBS 102.39</strain>
    </source>
</reference>
<proteinExistence type="predicted"/>
<dbReference type="EMBL" id="JAACJL010000059">
    <property type="protein sequence ID" value="KAF4610201.1"/>
    <property type="molecule type" value="Genomic_DNA"/>
</dbReference>
<feature type="compositionally biased region" description="Polar residues" evidence="1">
    <location>
        <begin position="107"/>
        <end position="116"/>
    </location>
</feature>
<name>A0A8H4QGB6_9AGAR</name>
<feature type="region of interest" description="Disordered" evidence="1">
    <location>
        <begin position="1"/>
        <end position="122"/>
    </location>
</feature>
<dbReference type="AlphaFoldDB" id="A0A8H4QGB6"/>
<dbReference type="Proteomes" id="UP000521872">
    <property type="component" value="Unassembled WGS sequence"/>
</dbReference>
<comment type="caution">
    <text evidence="2">The sequence shown here is derived from an EMBL/GenBank/DDBJ whole genome shotgun (WGS) entry which is preliminary data.</text>
</comment>
<protein>
    <submittedName>
        <fullName evidence="2">Uncharacterized protein</fullName>
    </submittedName>
</protein>
<gene>
    <name evidence="2" type="ORF">D9613_010363</name>
</gene>
<evidence type="ECO:0000313" key="3">
    <source>
        <dbReference type="Proteomes" id="UP000521872"/>
    </source>
</evidence>
<sequence length="257" mass="28689">MDRFFGGLDSLLTTPPSSPRSSRSASPSPSHIAASSRAGRKDQPPASQSNSKKRRDKRRQREKRRLQRQEDALKTPRATDAGYIPRPTTLDKHVLPANPVKTEYQRESMNAASDSSGYGARREKNPDAVYSLQELLEVYKFQYIPWDGRTAKPILDGEDRIIAAFTSVEQARGKCAFPRKAQDHRRGAFSALSYGISHDGGQTEPGNLKHTPRNEKQLEIILFSKDPFTRIAGFANRAFSTGALGYIATTSYTWMLS</sequence>
<feature type="compositionally biased region" description="Basic residues" evidence="1">
    <location>
        <begin position="51"/>
        <end position="66"/>
    </location>
</feature>
<organism evidence="2 3">
    <name type="scientific">Agrocybe pediades</name>
    <dbReference type="NCBI Taxonomy" id="84607"/>
    <lineage>
        <taxon>Eukaryota</taxon>
        <taxon>Fungi</taxon>
        <taxon>Dikarya</taxon>
        <taxon>Basidiomycota</taxon>
        <taxon>Agaricomycotina</taxon>
        <taxon>Agaricomycetes</taxon>
        <taxon>Agaricomycetidae</taxon>
        <taxon>Agaricales</taxon>
        <taxon>Agaricineae</taxon>
        <taxon>Strophariaceae</taxon>
        <taxon>Agrocybe</taxon>
    </lineage>
</organism>
<accession>A0A8H4QGB6</accession>
<feature type="compositionally biased region" description="Low complexity" evidence="1">
    <location>
        <begin position="19"/>
        <end position="37"/>
    </location>
</feature>
<keyword evidence="3" id="KW-1185">Reference proteome</keyword>
<evidence type="ECO:0000313" key="2">
    <source>
        <dbReference type="EMBL" id="KAF4610201.1"/>
    </source>
</evidence>
<evidence type="ECO:0000256" key="1">
    <source>
        <dbReference type="SAM" id="MobiDB-lite"/>
    </source>
</evidence>